<comment type="caution">
    <text evidence="1">The sequence shown here is derived from an EMBL/GenBank/DDBJ whole genome shotgun (WGS) entry which is preliminary data.</text>
</comment>
<organism evidence="1 2">
    <name type="scientific">Leptolyngbya subtilissima DQ-A4</name>
    <dbReference type="NCBI Taxonomy" id="2933933"/>
    <lineage>
        <taxon>Bacteria</taxon>
        <taxon>Bacillati</taxon>
        <taxon>Cyanobacteriota</taxon>
        <taxon>Cyanophyceae</taxon>
        <taxon>Leptolyngbyales</taxon>
        <taxon>Leptolyngbyaceae</taxon>
        <taxon>Leptolyngbya group</taxon>
        <taxon>Leptolyngbya</taxon>
    </lineage>
</organism>
<accession>A0ABV0K211</accession>
<evidence type="ECO:0000313" key="1">
    <source>
        <dbReference type="EMBL" id="MEP0945963.1"/>
    </source>
</evidence>
<dbReference type="RefSeq" id="WP_190699570.1">
    <property type="nucleotide sequence ID" value="NZ_JAMPKX010000001.1"/>
</dbReference>
<sequence length="100" mass="11045">MNSRERLLALWHHYSEGVSSAQLELTVAQRALRDGRCAKEVTLMLVAGSETVRLIYNKQGRKEAMVKDRPKGPTLLPSTWLLSRASTAPRLGLPSITAMG</sequence>
<keyword evidence="2" id="KW-1185">Reference proteome</keyword>
<dbReference type="EMBL" id="JAMPKX010000001">
    <property type="protein sequence ID" value="MEP0945963.1"/>
    <property type="molecule type" value="Genomic_DNA"/>
</dbReference>
<reference evidence="1 2" key="1">
    <citation type="submission" date="2022-04" db="EMBL/GenBank/DDBJ databases">
        <title>Positive selection, recombination, and allopatry shape intraspecific diversity of widespread and dominant cyanobacteria.</title>
        <authorList>
            <person name="Wei J."/>
            <person name="Shu W."/>
            <person name="Hu C."/>
        </authorList>
    </citation>
    <scope>NUCLEOTIDE SEQUENCE [LARGE SCALE GENOMIC DNA]</scope>
    <source>
        <strain evidence="1 2">DQ-A4</strain>
    </source>
</reference>
<protein>
    <submittedName>
        <fullName evidence="1">Uncharacterized protein</fullName>
    </submittedName>
</protein>
<name>A0ABV0K211_9CYAN</name>
<evidence type="ECO:0000313" key="2">
    <source>
        <dbReference type="Proteomes" id="UP001482513"/>
    </source>
</evidence>
<dbReference type="Proteomes" id="UP001482513">
    <property type="component" value="Unassembled WGS sequence"/>
</dbReference>
<proteinExistence type="predicted"/>
<gene>
    <name evidence="1" type="ORF">NC992_03670</name>
</gene>